<feature type="region of interest" description="Disordered" evidence="1">
    <location>
        <begin position="240"/>
        <end position="272"/>
    </location>
</feature>
<evidence type="ECO:0000256" key="1">
    <source>
        <dbReference type="SAM" id="MobiDB-lite"/>
    </source>
</evidence>
<feature type="compositionally biased region" description="Basic and acidic residues" evidence="1">
    <location>
        <begin position="127"/>
        <end position="139"/>
    </location>
</feature>
<dbReference type="AlphaFoldDB" id="A0A4U8Z5K7"/>
<dbReference type="GO" id="GO:0009303">
    <property type="term" value="P:rRNA transcription"/>
    <property type="evidence" value="ECO:0007669"/>
    <property type="project" value="TreeGrafter"/>
</dbReference>
<dbReference type="KEGG" id="mtun:MTUNDRAET4_3974"/>
<proteinExistence type="predicted"/>
<dbReference type="Gene3D" id="2.40.10.170">
    <property type="match status" value="1"/>
</dbReference>
<dbReference type="Pfam" id="PF02559">
    <property type="entry name" value="CarD_TRCF_RID"/>
    <property type="match status" value="1"/>
</dbReference>
<dbReference type="SUPFAM" id="SSF141259">
    <property type="entry name" value="CarD-like"/>
    <property type="match status" value="1"/>
</dbReference>
<feature type="region of interest" description="Disordered" evidence="1">
    <location>
        <begin position="123"/>
        <end position="146"/>
    </location>
</feature>
<name>A0A4U8Z5K7_METTU</name>
<evidence type="ECO:0000259" key="2">
    <source>
        <dbReference type="SMART" id="SM01058"/>
    </source>
</evidence>
<dbReference type="InterPro" id="IPR048792">
    <property type="entry name" value="CarD_C"/>
</dbReference>
<dbReference type="PANTHER" id="PTHR38447">
    <property type="entry name" value="TRANSCRIPTION FACTOR YDEB-RELATED"/>
    <property type="match status" value="1"/>
</dbReference>
<dbReference type="Pfam" id="PF21095">
    <property type="entry name" value="CarD_C"/>
    <property type="match status" value="1"/>
</dbReference>
<dbReference type="SMART" id="SM01058">
    <property type="entry name" value="CarD_TRCF"/>
    <property type="match status" value="1"/>
</dbReference>
<feature type="compositionally biased region" description="Acidic residues" evidence="1">
    <location>
        <begin position="442"/>
        <end position="455"/>
    </location>
</feature>
<organism evidence="3 4">
    <name type="scientific">Methylocella tundrae</name>
    <dbReference type="NCBI Taxonomy" id="227605"/>
    <lineage>
        <taxon>Bacteria</taxon>
        <taxon>Pseudomonadati</taxon>
        <taxon>Pseudomonadota</taxon>
        <taxon>Alphaproteobacteria</taxon>
        <taxon>Hyphomicrobiales</taxon>
        <taxon>Beijerinckiaceae</taxon>
        <taxon>Methylocella</taxon>
    </lineage>
</organism>
<accession>A0A4U8Z5K7</accession>
<protein>
    <submittedName>
        <fullName evidence="3">CarD family transcriptional regulator</fullName>
    </submittedName>
</protein>
<dbReference type="InterPro" id="IPR052531">
    <property type="entry name" value="CarD-like_regulator"/>
</dbReference>
<sequence length="455" mass="48840">MRSAKKTGKPFETEAADIARDSARQSENRKTGTKKPKCGGETKSVAEPFAAQSKDPLQAGDAQAAGNAKGIRQPKRPNVAQASDAAFKPLDRKASALKARLRLEIETDGEETSVEIFAASPAAAMEKLTDSPKAKDSSKGRRSAVSVEPLPEAFLATGAQRQVIVESSSARLDVAIVSEGGDPIEAENPPKIGRAVTPGRAAAFLNSIPGADEQKIVTKKIEKRAPVDFTADIETTAATSALSAGQKQSEPKPAEKAAATISKAAKAPSAGRQGFKPNEFIVYPAHGVGQIVAIEDQEVAGFKLELYVISFVKDKMILKVPVPKVASVGMRKLAEADVVKKALDTLAGRARIKRTMWSRRAQEYEAKINSGDLIAIAEVVRDLYRSDAQPEQSYSERQLYEAALDRMAREVVIVQKLTETESLKTIEAQLQKGPRRGKAEEIDVEDVDADIEEAA</sequence>
<dbReference type="InterPro" id="IPR003711">
    <property type="entry name" value="CarD-like/TRCF_RID"/>
</dbReference>
<reference evidence="3 4" key="1">
    <citation type="submission" date="2019-03" db="EMBL/GenBank/DDBJ databases">
        <authorList>
            <person name="Kox A.R. M."/>
        </authorList>
    </citation>
    <scope>NUCLEOTIDE SEQUENCE [LARGE SCALE GENOMIC DNA]</scope>
    <source>
        <strain evidence="3">MTUNDRAET4 annotated genome</strain>
    </source>
</reference>
<dbReference type="RefSeq" id="WP_166795992.1">
    <property type="nucleotide sequence ID" value="NZ_CP139089.1"/>
</dbReference>
<feature type="compositionally biased region" description="Low complexity" evidence="1">
    <location>
        <begin position="256"/>
        <end position="270"/>
    </location>
</feature>
<dbReference type="InterPro" id="IPR042215">
    <property type="entry name" value="CarD-like_C"/>
</dbReference>
<evidence type="ECO:0000313" key="4">
    <source>
        <dbReference type="Proteomes" id="UP000294360"/>
    </source>
</evidence>
<dbReference type="PANTHER" id="PTHR38447:SF1">
    <property type="entry name" value="RNA POLYMERASE-BINDING TRANSCRIPTION FACTOR CARD"/>
    <property type="match status" value="1"/>
</dbReference>
<dbReference type="Gene3D" id="1.20.58.1290">
    <property type="entry name" value="CarD-like, C-terminal domain"/>
    <property type="match status" value="1"/>
</dbReference>
<feature type="region of interest" description="Disordered" evidence="1">
    <location>
        <begin position="1"/>
        <end position="87"/>
    </location>
</feature>
<dbReference type="EMBL" id="LR536450">
    <property type="protein sequence ID" value="VFU10855.1"/>
    <property type="molecule type" value="Genomic_DNA"/>
</dbReference>
<dbReference type="Proteomes" id="UP000294360">
    <property type="component" value="Chromosome"/>
</dbReference>
<feature type="region of interest" description="Disordered" evidence="1">
    <location>
        <begin position="429"/>
        <end position="455"/>
    </location>
</feature>
<feature type="domain" description="CarD-like/TRCF RNAP-interacting" evidence="2">
    <location>
        <begin position="274"/>
        <end position="384"/>
    </location>
</feature>
<feature type="compositionally biased region" description="Basic and acidic residues" evidence="1">
    <location>
        <begin position="9"/>
        <end position="30"/>
    </location>
</feature>
<evidence type="ECO:0000313" key="3">
    <source>
        <dbReference type="EMBL" id="VFU10855.1"/>
    </source>
</evidence>
<dbReference type="InterPro" id="IPR036101">
    <property type="entry name" value="CarD-like/TRCF_RID_sf"/>
</dbReference>
<gene>
    <name evidence="3" type="ORF">MTUNDRAET4_3974</name>
</gene>